<reference evidence="1 2" key="1">
    <citation type="submission" date="2023-12" db="EMBL/GenBank/DDBJ databases">
        <title>novel species in genus Nocarida.</title>
        <authorList>
            <person name="Li Z."/>
        </authorList>
    </citation>
    <scope>NUCLEOTIDE SEQUENCE [LARGE SCALE GENOMIC DNA]</scope>
    <source>
        <strain evidence="1 2">CDC186</strain>
    </source>
</reference>
<accession>A0ABU6AZQ7</accession>
<protein>
    <submittedName>
        <fullName evidence="1">Uncharacterized protein</fullName>
    </submittedName>
</protein>
<gene>
    <name evidence="1" type="ORF">U3653_23115</name>
</gene>
<sequence length="67" mass="7232">MQLRSYDQGGPLIPHPVTLDAEWNAECGHHLSAWCLGCSTCTDCTQTCYCGAAEDEDPPGYLLDLAS</sequence>
<proteinExistence type="predicted"/>
<keyword evidence="2" id="KW-1185">Reference proteome</keyword>
<name>A0ABU6AZQ7_9NOCA</name>
<evidence type="ECO:0000313" key="1">
    <source>
        <dbReference type="EMBL" id="MEB3512931.1"/>
    </source>
</evidence>
<organism evidence="1 2">
    <name type="scientific">Nocardia implantans</name>
    <dbReference type="NCBI Taxonomy" id="3108168"/>
    <lineage>
        <taxon>Bacteria</taxon>
        <taxon>Bacillati</taxon>
        <taxon>Actinomycetota</taxon>
        <taxon>Actinomycetes</taxon>
        <taxon>Mycobacteriales</taxon>
        <taxon>Nocardiaceae</taxon>
        <taxon>Nocardia</taxon>
    </lineage>
</organism>
<comment type="caution">
    <text evidence="1">The sequence shown here is derived from an EMBL/GenBank/DDBJ whole genome shotgun (WGS) entry which is preliminary data.</text>
</comment>
<dbReference type="Proteomes" id="UP001348098">
    <property type="component" value="Unassembled WGS sequence"/>
</dbReference>
<dbReference type="EMBL" id="JAYKYQ010000010">
    <property type="protein sequence ID" value="MEB3512931.1"/>
    <property type="molecule type" value="Genomic_DNA"/>
</dbReference>
<dbReference type="RefSeq" id="WP_195078888.1">
    <property type="nucleotide sequence ID" value="NZ_JAYESH010000026.1"/>
</dbReference>
<evidence type="ECO:0000313" key="2">
    <source>
        <dbReference type="Proteomes" id="UP001348098"/>
    </source>
</evidence>